<evidence type="ECO:0000313" key="2">
    <source>
        <dbReference type="EMBL" id="TNV85031.1"/>
    </source>
</evidence>
<sequence length="328" mass="38519">MSDGSSGGTAINLYQAFNELLKVLKLNGTLLKDLLRQFLSLHYVRQLWGKLKDKLRENPELTIKAAHALILLCLFLLVRGLLRVIHRIDVRRELSQRRMKVETWSNLAQSNRMQFEDAEDEMQQEPGTYRVFDRKFRELDQYKSDMQCAVVSYNHDDDTFDIVKPLNMRNDEEDEEGVHQQQSEDVAMVERILGERKEVKESNALRFLSDLHQKKHKAMLDNILTTQEGPQILKSQKQKLLEESTLIKRIQHNPHVLLQSSKPQDEENMSVDEFLPTNTAAPVKSHLRIEDQKVQIDARDLKQKDNYLFFELIDMYMKNQMQQKSKKL</sequence>
<gene>
    <name evidence="2" type="ORF">FGO68_gene1067</name>
</gene>
<reference evidence="2" key="1">
    <citation type="submission" date="2019-06" db="EMBL/GenBank/DDBJ databases">
        <authorList>
            <person name="Zheng W."/>
        </authorList>
    </citation>
    <scope>NUCLEOTIDE SEQUENCE</scope>
    <source>
        <strain evidence="2">QDHG01</strain>
    </source>
</reference>
<comment type="caution">
    <text evidence="2">The sequence shown here is derived from an EMBL/GenBank/DDBJ whole genome shotgun (WGS) entry which is preliminary data.</text>
</comment>
<evidence type="ECO:0000256" key="1">
    <source>
        <dbReference type="SAM" id="Phobius"/>
    </source>
</evidence>
<dbReference type="Proteomes" id="UP000785679">
    <property type="component" value="Unassembled WGS sequence"/>
</dbReference>
<keyword evidence="1" id="KW-0812">Transmembrane</keyword>
<keyword evidence="3" id="KW-1185">Reference proteome</keyword>
<dbReference type="EMBL" id="RRYP01002206">
    <property type="protein sequence ID" value="TNV85031.1"/>
    <property type="molecule type" value="Genomic_DNA"/>
</dbReference>
<accession>A0A8J8P3P2</accession>
<name>A0A8J8P3P2_HALGN</name>
<feature type="transmembrane region" description="Helical" evidence="1">
    <location>
        <begin position="61"/>
        <end position="82"/>
    </location>
</feature>
<evidence type="ECO:0000313" key="3">
    <source>
        <dbReference type="Proteomes" id="UP000785679"/>
    </source>
</evidence>
<proteinExistence type="predicted"/>
<keyword evidence="1" id="KW-1133">Transmembrane helix</keyword>
<keyword evidence="1" id="KW-0472">Membrane</keyword>
<dbReference type="AlphaFoldDB" id="A0A8J8P3P2"/>
<organism evidence="2 3">
    <name type="scientific">Halteria grandinella</name>
    <dbReference type="NCBI Taxonomy" id="5974"/>
    <lineage>
        <taxon>Eukaryota</taxon>
        <taxon>Sar</taxon>
        <taxon>Alveolata</taxon>
        <taxon>Ciliophora</taxon>
        <taxon>Intramacronucleata</taxon>
        <taxon>Spirotrichea</taxon>
        <taxon>Stichotrichia</taxon>
        <taxon>Sporadotrichida</taxon>
        <taxon>Halteriidae</taxon>
        <taxon>Halteria</taxon>
    </lineage>
</organism>
<protein>
    <submittedName>
        <fullName evidence="2">Uncharacterized protein</fullName>
    </submittedName>
</protein>